<dbReference type="GO" id="GO:0030295">
    <property type="term" value="F:protein kinase activator activity"/>
    <property type="evidence" value="ECO:0007669"/>
    <property type="project" value="TreeGrafter"/>
</dbReference>
<dbReference type="PROSITE" id="PS00372">
    <property type="entry name" value="PTS_EIIA_TYPE_2_HIS"/>
    <property type="match status" value="1"/>
</dbReference>
<dbReference type="PANTHER" id="PTHR47738:SF1">
    <property type="entry name" value="NITROGEN REGULATORY PROTEIN"/>
    <property type="match status" value="1"/>
</dbReference>
<protein>
    <submittedName>
        <fullName evidence="2">PTS sugar transporter subunit IIA</fullName>
    </submittedName>
</protein>
<evidence type="ECO:0000313" key="2">
    <source>
        <dbReference type="EMBL" id="PWF24218.1"/>
    </source>
</evidence>
<dbReference type="InterPro" id="IPR002178">
    <property type="entry name" value="PTS_EIIA_type-2_dom"/>
</dbReference>
<dbReference type="AlphaFoldDB" id="A0A2V1K1A2"/>
<keyword evidence="2" id="KW-0762">Sugar transport</keyword>
<dbReference type="EMBL" id="QETA01000002">
    <property type="protein sequence ID" value="PWF24218.1"/>
    <property type="molecule type" value="Genomic_DNA"/>
</dbReference>
<feature type="domain" description="PTS EIIA type-2" evidence="1">
    <location>
        <begin position="9"/>
        <end position="152"/>
    </location>
</feature>
<dbReference type="Proteomes" id="UP000245212">
    <property type="component" value="Unassembled WGS sequence"/>
</dbReference>
<dbReference type="PANTHER" id="PTHR47738">
    <property type="entry name" value="PTS SYSTEM FRUCTOSE-LIKE EIIA COMPONENT-RELATED"/>
    <property type="match status" value="1"/>
</dbReference>
<reference evidence="3" key="1">
    <citation type="submission" date="2018-05" db="EMBL/GenBank/DDBJ databases">
        <authorList>
            <person name="Li Y."/>
        </authorList>
    </citation>
    <scope>NUCLEOTIDE SEQUENCE [LARGE SCALE GENOMIC DNA]</scope>
    <source>
        <strain evidence="3">3d-2-2</strain>
    </source>
</reference>
<dbReference type="InterPro" id="IPR051541">
    <property type="entry name" value="PTS_SugarTrans_NitroReg"/>
</dbReference>
<dbReference type="InterPro" id="IPR016152">
    <property type="entry name" value="PTrfase/Anion_transptr"/>
</dbReference>
<gene>
    <name evidence="2" type="ORF">DD235_05930</name>
</gene>
<comment type="caution">
    <text evidence="2">The sequence shown here is derived from an EMBL/GenBank/DDBJ whole genome shotgun (WGS) entry which is preliminary data.</text>
</comment>
<organism evidence="2 3">
    <name type="scientific">Corticimicrobacter populi</name>
    <dbReference type="NCBI Taxonomy" id="2175229"/>
    <lineage>
        <taxon>Bacteria</taxon>
        <taxon>Pseudomonadati</taxon>
        <taxon>Pseudomonadota</taxon>
        <taxon>Betaproteobacteria</taxon>
        <taxon>Burkholderiales</taxon>
        <taxon>Alcaligenaceae</taxon>
        <taxon>Corticimicrobacter</taxon>
    </lineage>
</organism>
<dbReference type="Gene3D" id="3.40.930.10">
    <property type="entry name" value="Mannitol-specific EII, Chain A"/>
    <property type="match status" value="1"/>
</dbReference>
<sequence>MPAMNHLSRILPVGNILLDLPVTSKKRAFEQAGLLFENNHGISRLTVFDSLFSRERLGSTALGQGVAVPHGRVKGLDKTLAAFIRLSQPVPFDAPDGQPVRLLMFLLVPETATQQHLDILAELAQLLSNGQLREQLCNENDPAVVHKLLTSGTS</sequence>
<dbReference type="Pfam" id="PF00359">
    <property type="entry name" value="PTS_EIIA_2"/>
    <property type="match status" value="1"/>
</dbReference>
<dbReference type="SUPFAM" id="SSF55804">
    <property type="entry name" value="Phoshotransferase/anion transport protein"/>
    <property type="match status" value="1"/>
</dbReference>
<evidence type="ECO:0000259" key="1">
    <source>
        <dbReference type="PROSITE" id="PS51094"/>
    </source>
</evidence>
<name>A0A2V1K1A2_9BURK</name>
<dbReference type="PROSITE" id="PS51094">
    <property type="entry name" value="PTS_EIIA_TYPE_2"/>
    <property type="match status" value="1"/>
</dbReference>
<dbReference type="CDD" id="cd00211">
    <property type="entry name" value="PTS_IIA_fru"/>
    <property type="match status" value="1"/>
</dbReference>
<evidence type="ECO:0000313" key="3">
    <source>
        <dbReference type="Proteomes" id="UP000245212"/>
    </source>
</evidence>
<accession>A0A2V1K1A2</accession>
<keyword evidence="2" id="KW-0813">Transport</keyword>
<proteinExistence type="predicted"/>
<keyword evidence="3" id="KW-1185">Reference proteome</keyword>